<dbReference type="InterPro" id="IPR050397">
    <property type="entry name" value="Env_Response_Regulators"/>
</dbReference>
<keyword evidence="3" id="KW-1185">Reference proteome</keyword>
<dbReference type="EMBL" id="JADKPO010000002">
    <property type="protein sequence ID" value="MBF4766677.1"/>
    <property type="molecule type" value="Genomic_DNA"/>
</dbReference>
<dbReference type="PRINTS" id="PR00103">
    <property type="entry name" value="CAMPKINASE"/>
</dbReference>
<dbReference type="RefSeq" id="WP_194694828.1">
    <property type="nucleotide sequence ID" value="NZ_JADKPO010000002.1"/>
</dbReference>
<dbReference type="GO" id="GO:0005829">
    <property type="term" value="C:cytosol"/>
    <property type="evidence" value="ECO:0007669"/>
    <property type="project" value="TreeGrafter"/>
</dbReference>
<accession>A0A930YH37</accession>
<comment type="caution">
    <text evidence="2">The sequence shown here is derived from an EMBL/GenBank/DDBJ whole genome shotgun (WGS) entry which is preliminary data.</text>
</comment>
<name>A0A930YH37_9ACTN</name>
<reference evidence="2" key="1">
    <citation type="submission" date="2020-11" db="EMBL/GenBank/DDBJ databases">
        <title>Nocardioides cynanchi sp. nov., isolated from soil of rhizosphere of Cynanchum wilfordii.</title>
        <authorList>
            <person name="Lee J.-S."/>
            <person name="Suh M.K."/>
            <person name="Kim J.-S."/>
        </authorList>
    </citation>
    <scope>NUCLEOTIDE SEQUENCE</scope>
    <source>
        <strain evidence="2">KCTC 19276</strain>
    </source>
</reference>
<evidence type="ECO:0000259" key="1">
    <source>
        <dbReference type="PROSITE" id="PS50042"/>
    </source>
</evidence>
<dbReference type="InterPro" id="IPR018490">
    <property type="entry name" value="cNMP-bd_dom_sf"/>
</dbReference>
<dbReference type="Pfam" id="PF00027">
    <property type="entry name" value="cNMP_binding"/>
    <property type="match status" value="1"/>
</dbReference>
<dbReference type="Gene3D" id="2.60.120.10">
    <property type="entry name" value="Jelly Rolls"/>
    <property type="match status" value="1"/>
</dbReference>
<gene>
    <name evidence="2" type="ORF">ISU10_02715</name>
</gene>
<organism evidence="2 3">
    <name type="scientific">Nocardioides agariphilus</name>
    <dbReference type="NCBI Taxonomy" id="433664"/>
    <lineage>
        <taxon>Bacteria</taxon>
        <taxon>Bacillati</taxon>
        <taxon>Actinomycetota</taxon>
        <taxon>Actinomycetes</taxon>
        <taxon>Propionibacteriales</taxon>
        <taxon>Nocardioidaceae</taxon>
        <taxon>Nocardioides</taxon>
    </lineage>
</organism>
<dbReference type="GO" id="GO:0003700">
    <property type="term" value="F:DNA-binding transcription factor activity"/>
    <property type="evidence" value="ECO:0007669"/>
    <property type="project" value="TreeGrafter"/>
</dbReference>
<dbReference type="InterPro" id="IPR014710">
    <property type="entry name" value="RmlC-like_jellyroll"/>
</dbReference>
<dbReference type="PANTHER" id="PTHR24567:SF74">
    <property type="entry name" value="HTH-TYPE TRANSCRIPTIONAL REGULATOR ARCR"/>
    <property type="match status" value="1"/>
</dbReference>
<dbReference type="AlphaFoldDB" id="A0A930YH37"/>
<protein>
    <submittedName>
        <fullName evidence="2">Cyclic nucleotide-binding domain-containing protein</fullName>
    </submittedName>
</protein>
<sequence length="119" mass="12809">MGIRAVFINANEQRAVAAGDAVFTEGDAGAEMFGLISGAVELRKGSHSLAVLEPGDTFGELALVDDSPRSLSAVATEDSVLAVINDKAFTYLVHETPMFALQVMRSMAQRIRERDPREL</sequence>
<proteinExistence type="predicted"/>
<evidence type="ECO:0000313" key="2">
    <source>
        <dbReference type="EMBL" id="MBF4766677.1"/>
    </source>
</evidence>
<dbReference type="SMART" id="SM00100">
    <property type="entry name" value="cNMP"/>
    <property type="match status" value="1"/>
</dbReference>
<evidence type="ECO:0000313" key="3">
    <source>
        <dbReference type="Proteomes" id="UP000660668"/>
    </source>
</evidence>
<feature type="domain" description="Cyclic nucleotide-binding" evidence="1">
    <location>
        <begin position="1"/>
        <end position="110"/>
    </location>
</feature>
<dbReference type="PROSITE" id="PS50042">
    <property type="entry name" value="CNMP_BINDING_3"/>
    <property type="match status" value="1"/>
</dbReference>
<dbReference type="InterPro" id="IPR000595">
    <property type="entry name" value="cNMP-bd_dom"/>
</dbReference>
<dbReference type="Proteomes" id="UP000660668">
    <property type="component" value="Unassembled WGS sequence"/>
</dbReference>
<dbReference type="CDD" id="cd00038">
    <property type="entry name" value="CAP_ED"/>
    <property type="match status" value="1"/>
</dbReference>
<dbReference type="PANTHER" id="PTHR24567">
    <property type="entry name" value="CRP FAMILY TRANSCRIPTIONAL REGULATORY PROTEIN"/>
    <property type="match status" value="1"/>
</dbReference>
<dbReference type="SUPFAM" id="SSF51206">
    <property type="entry name" value="cAMP-binding domain-like"/>
    <property type="match status" value="1"/>
</dbReference>